<name>F6RYR1_CIOIN</name>
<reference evidence="5" key="1">
    <citation type="journal article" date="2002" name="Science">
        <title>The draft genome of Ciona intestinalis: insights into chordate and vertebrate origins.</title>
        <authorList>
            <person name="Dehal P."/>
            <person name="Satou Y."/>
            <person name="Campbell R.K."/>
            <person name="Chapman J."/>
            <person name="Degnan B."/>
            <person name="De Tomaso A."/>
            <person name="Davidson B."/>
            <person name="Di Gregorio A."/>
            <person name="Gelpke M."/>
            <person name="Goodstein D.M."/>
            <person name="Harafuji N."/>
            <person name="Hastings K.E."/>
            <person name="Ho I."/>
            <person name="Hotta K."/>
            <person name="Huang W."/>
            <person name="Kawashima T."/>
            <person name="Lemaire P."/>
            <person name="Martinez D."/>
            <person name="Meinertzhagen I.A."/>
            <person name="Necula S."/>
            <person name="Nonaka M."/>
            <person name="Putnam N."/>
            <person name="Rash S."/>
            <person name="Saiga H."/>
            <person name="Satake M."/>
            <person name="Terry A."/>
            <person name="Yamada L."/>
            <person name="Wang H.G."/>
            <person name="Awazu S."/>
            <person name="Azumi K."/>
            <person name="Boore J."/>
            <person name="Branno M."/>
            <person name="Chin-Bow S."/>
            <person name="DeSantis R."/>
            <person name="Doyle S."/>
            <person name="Francino P."/>
            <person name="Keys D.N."/>
            <person name="Haga S."/>
            <person name="Hayashi H."/>
            <person name="Hino K."/>
            <person name="Imai K.S."/>
            <person name="Inaba K."/>
            <person name="Kano S."/>
            <person name="Kobayashi K."/>
            <person name="Kobayashi M."/>
            <person name="Lee B.I."/>
            <person name="Makabe K.W."/>
            <person name="Manohar C."/>
            <person name="Matassi G."/>
            <person name="Medina M."/>
            <person name="Mochizuki Y."/>
            <person name="Mount S."/>
            <person name="Morishita T."/>
            <person name="Miura S."/>
            <person name="Nakayama A."/>
            <person name="Nishizaka S."/>
            <person name="Nomoto H."/>
            <person name="Ohta F."/>
            <person name="Oishi K."/>
            <person name="Rigoutsos I."/>
            <person name="Sano M."/>
            <person name="Sasaki A."/>
            <person name="Sasakura Y."/>
            <person name="Shoguchi E."/>
            <person name="Shin-i T."/>
            <person name="Spagnuolo A."/>
            <person name="Stainier D."/>
            <person name="Suzuki M.M."/>
            <person name="Tassy O."/>
            <person name="Takatori N."/>
            <person name="Tokuoka M."/>
            <person name="Yagi K."/>
            <person name="Yoshizaki F."/>
            <person name="Wada S."/>
            <person name="Zhang C."/>
            <person name="Hyatt P.D."/>
            <person name="Larimer F."/>
            <person name="Detter C."/>
            <person name="Doggett N."/>
            <person name="Glavina T."/>
            <person name="Hawkins T."/>
            <person name="Richardson P."/>
            <person name="Lucas S."/>
            <person name="Kohara Y."/>
            <person name="Levine M."/>
            <person name="Satoh N."/>
            <person name="Rokhsar D.S."/>
        </authorList>
    </citation>
    <scope>NUCLEOTIDE SEQUENCE [LARGE SCALE GENOMIC DNA]</scope>
</reference>
<dbReference type="GeneTree" id="ENSGT01000000214434"/>
<proteinExistence type="predicted"/>
<evidence type="ECO:0000256" key="1">
    <source>
        <dbReference type="ARBA" id="ARBA00022679"/>
    </source>
</evidence>
<dbReference type="Pfam" id="PF00370">
    <property type="entry name" value="FGGY_N"/>
    <property type="match status" value="1"/>
</dbReference>
<evidence type="ECO:0000313" key="4">
    <source>
        <dbReference type="Ensembl" id="ENSCINP00000015225.3"/>
    </source>
</evidence>
<dbReference type="PANTHER" id="PTHR43435:SF4">
    <property type="entry name" value="FGGY CARBOHYDRATE KINASE DOMAIN-CONTAINING PROTEIN"/>
    <property type="match status" value="1"/>
</dbReference>
<dbReference type="EMBL" id="EAAA01002058">
    <property type="status" value="NOT_ANNOTATED_CDS"/>
    <property type="molecule type" value="Genomic_DNA"/>
</dbReference>
<reference evidence="4" key="2">
    <citation type="journal article" date="2008" name="Genome Biol.">
        <title>Improved genome assembly and evidence-based global gene model set for the chordate Ciona intestinalis: new insight into intron and operon populations.</title>
        <authorList>
            <person name="Satou Y."/>
            <person name="Mineta K."/>
            <person name="Ogasawara M."/>
            <person name="Sasakura Y."/>
            <person name="Shoguchi E."/>
            <person name="Ueno K."/>
            <person name="Yamada L."/>
            <person name="Matsumoto J."/>
            <person name="Wasserscheid J."/>
            <person name="Dewar K."/>
            <person name="Wiley G.B."/>
            <person name="Macmil S.L."/>
            <person name="Roe B.A."/>
            <person name="Zeller R.W."/>
            <person name="Hastings K.E."/>
            <person name="Lemaire P."/>
            <person name="Lindquist E."/>
            <person name="Endo T."/>
            <person name="Hotta K."/>
            <person name="Inaba K."/>
        </authorList>
    </citation>
    <scope>NUCLEOTIDE SEQUENCE [LARGE SCALE GENOMIC DNA]</scope>
    <source>
        <strain evidence="4">wild type</strain>
    </source>
</reference>
<sequence>MVRYYIGVDVGSHSVRAGLVDNDGTFIATAEEGITVVEPKTNQYIQSSDEIWRKCCSVIKSVVKNVDPSNVQGIGFDATCSLVVLDHDFKPVPLTNAKSNNDDFNIIMWMDHRAKEEADFINSTNHEVLKFVGGKISLEMQPPKLLWIKKNQPECWTKAHHFFDLSDFLTFKCTNSLTRSSCAVTCKWLYSSESGWNKSFWKEIGLEDLNDNNFSKIGNVILPPGTAIKGGLTQETAS</sequence>
<evidence type="ECO:0000256" key="2">
    <source>
        <dbReference type="ARBA" id="ARBA00022777"/>
    </source>
</evidence>
<dbReference type="Proteomes" id="UP000008144">
    <property type="component" value="Chromosome 5"/>
</dbReference>
<evidence type="ECO:0000259" key="3">
    <source>
        <dbReference type="Pfam" id="PF00370"/>
    </source>
</evidence>
<dbReference type="OMA" id="QIWSAIC"/>
<dbReference type="InParanoid" id="F6RYR1"/>
<keyword evidence="2" id="KW-0418">Kinase</keyword>
<feature type="domain" description="Carbohydrate kinase FGGY N-terminal" evidence="3">
    <location>
        <begin position="4"/>
        <end position="207"/>
    </location>
</feature>
<dbReference type="InterPro" id="IPR043129">
    <property type="entry name" value="ATPase_NBD"/>
</dbReference>
<reference evidence="4" key="3">
    <citation type="submission" date="2025-08" db="UniProtKB">
        <authorList>
            <consortium name="Ensembl"/>
        </authorList>
    </citation>
    <scope>IDENTIFICATION</scope>
</reference>
<dbReference type="SUPFAM" id="SSF53067">
    <property type="entry name" value="Actin-like ATPase domain"/>
    <property type="match status" value="1"/>
</dbReference>
<organism evidence="4 5">
    <name type="scientific">Ciona intestinalis</name>
    <name type="common">Transparent sea squirt</name>
    <name type="synonym">Ascidia intestinalis</name>
    <dbReference type="NCBI Taxonomy" id="7719"/>
    <lineage>
        <taxon>Eukaryota</taxon>
        <taxon>Metazoa</taxon>
        <taxon>Chordata</taxon>
        <taxon>Tunicata</taxon>
        <taxon>Ascidiacea</taxon>
        <taxon>Phlebobranchia</taxon>
        <taxon>Cionidae</taxon>
        <taxon>Ciona</taxon>
    </lineage>
</organism>
<reference evidence="4" key="4">
    <citation type="submission" date="2025-09" db="UniProtKB">
        <authorList>
            <consortium name="Ensembl"/>
        </authorList>
    </citation>
    <scope>IDENTIFICATION</scope>
</reference>
<dbReference type="AlphaFoldDB" id="F6RYR1"/>
<dbReference type="PANTHER" id="PTHR43435">
    <property type="entry name" value="RIBULOKINASE"/>
    <property type="match status" value="1"/>
</dbReference>
<keyword evidence="5" id="KW-1185">Reference proteome</keyword>
<dbReference type="GO" id="GO:0005975">
    <property type="term" value="P:carbohydrate metabolic process"/>
    <property type="evidence" value="ECO:0007669"/>
    <property type="project" value="InterPro"/>
</dbReference>
<dbReference type="HOGENOM" id="CLU_009281_6_2_1"/>
<accession>F6RYR1</accession>
<dbReference type="Gene3D" id="3.30.420.40">
    <property type="match status" value="1"/>
</dbReference>
<keyword evidence="1" id="KW-0808">Transferase</keyword>
<evidence type="ECO:0000313" key="5">
    <source>
        <dbReference type="Proteomes" id="UP000008144"/>
    </source>
</evidence>
<dbReference type="InterPro" id="IPR018484">
    <property type="entry name" value="FGGY_N"/>
</dbReference>
<protein>
    <recommendedName>
        <fullName evidence="3">Carbohydrate kinase FGGY N-terminal domain-containing protein</fullName>
    </recommendedName>
</protein>
<dbReference type="STRING" id="7719.ENSCINP00000015225"/>
<dbReference type="GO" id="GO:0016301">
    <property type="term" value="F:kinase activity"/>
    <property type="evidence" value="ECO:0007669"/>
    <property type="project" value="UniProtKB-KW"/>
</dbReference>
<dbReference type="Ensembl" id="ENSCINT00000015225.3">
    <property type="protein sequence ID" value="ENSCINP00000015225.3"/>
    <property type="gene ID" value="ENSCING00000007405.3"/>
</dbReference>